<accession>A0AAN8WW55</accession>
<evidence type="ECO:0000313" key="12">
    <source>
        <dbReference type="EMBL" id="KAK7072107.1"/>
    </source>
</evidence>
<keyword evidence="4" id="KW-1133">Transmembrane helix</keyword>
<dbReference type="GO" id="GO:0015276">
    <property type="term" value="F:ligand-gated monoatomic ion channel activity"/>
    <property type="evidence" value="ECO:0007669"/>
    <property type="project" value="InterPro"/>
</dbReference>
<evidence type="ECO:0000256" key="1">
    <source>
        <dbReference type="ARBA" id="ARBA00004141"/>
    </source>
</evidence>
<dbReference type="SUPFAM" id="SSF53850">
    <property type="entry name" value="Periplasmic binding protein-like II"/>
    <property type="match status" value="1"/>
</dbReference>
<feature type="non-terminal residue" evidence="12">
    <location>
        <position position="165"/>
    </location>
</feature>
<gene>
    <name evidence="12" type="ORF">SK128_011320</name>
</gene>
<proteinExistence type="predicted"/>
<evidence type="ECO:0000256" key="7">
    <source>
        <dbReference type="ARBA" id="ARBA00023170"/>
    </source>
</evidence>
<dbReference type="SMART" id="SM00918">
    <property type="entry name" value="Lig_chan-Glu_bd"/>
    <property type="match status" value="1"/>
</dbReference>
<evidence type="ECO:0000256" key="5">
    <source>
        <dbReference type="ARBA" id="ARBA00023065"/>
    </source>
</evidence>
<keyword evidence="6" id="KW-0472">Membrane</keyword>
<keyword evidence="10" id="KW-0407">Ion channel</keyword>
<evidence type="ECO:0000256" key="2">
    <source>
        <dbReference type="ARBA" id="ARBA00022448"/>
    </source>
</evidence>
<keyword evidence="2" id="KW-0813">Transport</keyword>
<dbReference type="Proteomes" id="UP001381693">
    <property type="component" value="Unassembled WGS sequence"/>
</dbReference>
<keyword evidence="9" id="KW-1071">Ligand-gated ion channel</keyword>
<dbReference type="Gene3D" id="3.40.190.10">
    <property type="entry name" value="Periplasmic binding protein-like II"/>
    <property type="match status" value="1"/>
</dbReference>
<evidence type="ECO:0000256" key="8">
    <source>
        <dbReference type="ARBA" id="ARBA00023180"/>
    </source>
</evidence>
<evidence type="ECO:0000256" key="9">
    <source>
        <dbReference type="ARBA" id="ARBA00023286"/>
    </source>
</evidence>
<evidence type="ECO:0000256" key="6">
    <source>
        <dbReference type="ARBA" id="ARBA00023136"/>
    </source>
</evidence>
<evidence type="ECO:0000313" key="13">
    <source>
        <dbReference type="Proteomes" id="UP001381693"/>
    </source>
</evidence>
<reference evidence="12 13" key="1">
    <citation type="submission" date="2023-11" db="EMBL/GenBank/DDBJ databases">
        <title>Halocaridina rubra genome assembly.</title>
        <authorList>
            <person name="Smith C."/>
        </authorList>
    </citation>
    <scope>NUCLEOTIDE SEQUENCE [LARGE SCALE GENOMIC DNA]</scope>
    <source>
        <strain evidence="12">EP-1</strain>
        <tissue evidence="12">Whole</tissue>
    </source>
</reference>
<comment type="subcellular location">
    <subcellularLocation>
        <location evidence="1">Membrane</location>
        <topology evidence="1">Multi-pass membrane protein</topology>
    </subcellularLocation>
</comment>
<keyword evidence="3" id="KW-0812">Transmembrane</keyword>
<dbReference type="EMBL" id="JAXCGZ010013684">
    <property type="protein sequence ID" value="KAK7072107.1"/>
    <property type="molecule type" value="Genomic_DNA"/>
</dbReference>
<dbReference type="Pfam" id="PF10613">
    <property type="entry name" value="Lig_chan-Glu_bd"/>
    <property type="match status" value="1"/>
</dbReference>
<dbReference type="InterPro" id="IPR019594">
    <property type="entry name" value="Glu/Gly-bd"/>
</dbReference>
<protein>
    <recommendedName>
        <fullName evidence="11">Ionotropic glutamate receptor L-glutamate and glycine-binding domain-containing protein</fullName>
    </recommendedName>
</protein>
<organism evidence="12 13">
    <name type="scientific">Halocaridina rubra</name>
    <name type="common">Hawaiian red shrimp</name>
    <dbReference type="NCBI Taxonomy" id="373956"/>
    <lineage>
        <taxon>Eukaryota</taxon>
        <taxon>Metazoa</taxon>
        <taxon>Ecdysozoa</taxon>
        <taxon>Arthropoda</taxon>
        <taxon>Crustacea</taxon>
        <taxon>Multicrustacea</taxon>
        <taxon>Malacostraca</taxon>
        <taxon>Eumalacostraca</taxon>
        <taxon>Eucarida</taxon>
        <taxon>Decapoda</taxon>
        <taxon>Pleocyemata</taxon>
        <taxon>Caridea</taxon>
        <taxon>Atyoidea</taxon>
        <taxon>Atyidae</taxon>
        <taxon>Halocaridina</taxon>
    </lineage>
</organism>
<dbReference type="GO" id="GO:0016020">
    <property type="term" value="C:membrane"/>
    <property type="evidence" value="ECO:0007669"/>
    <property type="project" value="UniProtKB-SubCell"/>
</dbReference>
<evidence type="ECO:0000256" key="4">
    <source>
        <dbReference type="ARBA" id="ARBA00022989"/>
    </source>
</evidence>
<feature type="non-terminal residue" evidence="12">
    <location>
        <position position="1"/>
    </location>
</feature>
<evidence type="ECO:0000256" key="10">
    <source>
        <dbReference type="ARBA" id="ARBA00023303"/>
    </source>
</evidence>
<keyword evidence="8" id="KW-0325">Glycoprotein</keyword>
<keyword evidence="5" id="KW-0406">Ion transport</keyword>
<name>A0AAN8WW55_HALRR</name>
<feature type="domain" description="Ionotropic glutamate receptor L-glutamate and glycine-binding" evidence="11">
    <location>
        <begin position="54"/>
        <end position="111"/>
    </location>
</feature>
<sequence>LVNIASINDPGNGSWSLRRAGVWESGHLSIKKPLWPTPPLNLHRRTVRITCIQVFEYLKGGSLDDAKGFVGDMMRIIRNSLNFTEILVPADGFGLKEANGSWNGMVGVLYRKEADVAPLDFSPSLSRTEAVEFGQPFGEDVVVILSRAPSIVIKPFLLLQIFSIQ</sequence>
<dbReference type="AlphaFoldDB" id="A0AAN8WW55"/>
<evidence type="ECO:0000259" key="11">
    <source>
        <dbReference type="SMART" id="SM00918"/>
    </source>
</evidence>
<keyword evidence="7" id="KW-0675">Receptor</keyword>
<comment type="caution">
    <text evidence="12">The sequence shown here is derived from an EMBL/GenBank/DDBJ whole genome shotgun (WGS) entry which is preliminary data.</text>
</comment>
<evidence type="ECO:0000256" key="3">
    <source>
        <dbReference type="ARBA" id="ARBA00022692"/>
    </source>
</evidence>
<keyword evidence="13" id="KW-1185">Reference proteome</keyword>